<accession>A0ABV0XFR7</accession>
<comment type="caution">
    <text evidence="1">The sequence shown here is derived from an EMBL/GenBank/DDBJ whole genome shotgun (WGS) entry which is preliminary data.</text>
</comment>
<proteinExistence type="predicted"/>
<evidence type="ECO:0000313" key="2">
    <source>
        <dbReference type="Proteomes" id="UP001469553"/>
    </source>
</evidence>
<keyword evidence="2" id="KW-1185">Reference proteome</keyword>
<organism evidence="1 2">
    <name type="scientific">Ameca splendens</name>
    <dbReference type="NCBI Taxonomy" id="208324"/>
    <lineage>
        <taxon>Eukaryota</taxon>
        <taxon>Metazoa</taxon>
        <taxon>Chordata</taxon>
        <taxon>Craniata</taxon>
        <taxon>Vertebrata</taxon>
        <taxon>Euteleostomi</taxon>
        <taxon>Actinopterygii</taxon>
        <taxon>Neopterygii</taxon>
        <taxon>Teleostei</taxon>
        <taxon>Neoteleostei</taxon>
        <taxon>Acanthomorphata</taxon>
        <taxon>Ovalentaria</taxon>
        <taxon>Atherinomorphae</taxon>
        <taxon>Cyprinodontiformes</taxon>
        <taxon>Goodeidae</taxon>
        <taxon>Ameca</taxon>
    </lineage>
</organism>
<gene>
    <name evidence="1" type="ORF">AMECASPLE_018354</name>
</gene>
<name>A0ABV0XFR7_9TELE</name>
<reference evidence="1 2" key="1">
    <citation type="submission" date="2021-06" db="EMBL/GenBank/DDBJ databases">
        <authorList>
            <person name="Palmer J.M."/>
        </authorList>
    </citation>
    <scope>NUCLEOTIDE SEQUENCE [LARGE SCALE GENOMIC DNA]</scope>
    <source>
        <strain evidence="1 2">AS_MEX2019</strain>
        <tissue evidence="1">Muscle</tissue>
    </source>
</reference>
<protein>
    <submittedName>
        <fullName evidence="1">Uncharacterized protein</fullName>
    </submittedName>
</protein>
<evidence type="ECO:0000313" key="1">
    <source>
        <dbReference type="EMBL" id="MEQ2280300.1"/>
    </source>
</evidence>
<sequence>MLNMFRPQFICVFVGKLSHRVSELYPLLILHRKDVNRNCLCFEAEFESKSISSFPGKRTGWQKSRENRRTTRVHNRRGKNSIGNLFMTKCGKCGWQCGLMNDTLSSVRQFMTF</sequence>
<dbReference type="Proteomes" id="UP001469553">
    <property type="component" value="Unassembled WGS sequence"/>
</dbReference>
<dbReference type="EMBL" id="JAHRIP010001424">
    <property type="protein sequence ID" value="MEQ2280300.1"/>
    <property type="molecule type" value="Genomic_DNA"/>
</dbReference>